<dbReference type="EMBL" id="JBBPBM010000057">
    <property type="protein sequence ID" value="KAK8516736.1"/>
    <property type="molecule type" value="Genomic_DNA"/>
</dbReference>
<dbReference type="Proteomes" id="UP001472677">
    <property type="component" value="Unassembled WGS sequence"/>
</dbReference>
<name>A0ABR2CBU9_9ROSI</name>
<keyword evidence="2" id="KW-1185">Reference proteome</keyword>
<organism evidence="1 2">
    <name type="scientific">Hibiscus sabdariffa</name>
    <name type="common">roselle</name>
    <dbReference type="NCBI Taxonomy" id="183260"/>
    <lineage>
        <taxon>Eukaryota</taxon>
        <taxon>Viridiplantae</taxon>
        <taxon>Streptophyta</taxon>
        <taxon>Embryophyta</taxon>
        <taxon>Tracheophyta</taxon>
        <taxon>Spermatophyta</taxon>
        <taxon>Magnoliopsida</taxon>
        <taxon>eudicotyledons</taxon>
        <taxon>Gunneridae</taxon>
        <taxon>Pentapetalae</taxon>
        <taxon>rosids</taxon>
        <taxon>malvids</taxon>
        <taxon>Malvales</taxon>
        <taxon>Malvaceae</taxon>
        <taxon>Malvoideae</taxon>
        <taxon>Hibiscus</taxon>
    </lineage>
</organism>
<accession>A0ABR2CBU9</accession>
<comment type="caution">
    <text evidence="1">The sequence shown here is derived from an EMBL/GenBank/DDBJ whole genome shotgun (WGS) entry which is preliminary data.</text>
</comment>
<proteinExistence type="predicted"/>
<reference evidence="1 2" key="1">
    <citation type="journal article" date="2024" name="G3 (Bethesda)">
        <title>Genome assembly of Hibiscus sabdariffa L. provides insights into metabolisms of medicinal natural products.</title>
        <authorList>
            <person name="Kim T."/>
        </authorList>
    </citation>
    <scope>NUCLEOTIDE SEQUENCE [LARGE SCALE GENOMIC DNA]</scope>
    <source>
        <strain evidence="1">TK-2024</strain>
        <tissue evidence="1">Old leaves</tissue>
    </source>
</reference>
<protein>
    <submittedName>
        <fullName evidence="1">Uncharacterized protein</fullName>
    </submittedName>
</protein>
<sequence length="74" mass="8288">MVPTIFIMALVGIACFVEKEQRDSSSINVLPLIIEHEVPIDLGGIGEFLRQLDNAIQFIMLACDFSLHMFHISV</sequence>
<gene>
    <name evidence="1" type="ORF">V6N12_049454</name>
</gene>
<evidence type="ECO:0000313" key="2">
    <source>
        <dbReference type="Proteomes" id="UP001472677"/>
    </source>
</evidence>
<evidence type="ECO:0000313" key="1">
    <source>
        <dbReference type="EMBL" id="KAK8516736.1"/>
    </source>
</evidence>